<organism evidence="1 2">
    <name type="scientific">Colletotrichum godetiae</name>
    <dbReference type="NCBI Taxonomy" id="1209918"/>
    <lineage>
        <taxon>Eukaryota</taxon>
        <taxon>Fungi</taxon>
        <taxon>Dikarya</taxon>
        <taxon>Ascomycota</taxon>
        <taxon>Pezizomycotina</taxon>
        <taxon>Sordariomycetes</taxon>
        <taxon>Hypocreomycetidae</taxon>
        <taxon>Glomerellales</taxon>
        <taxon>Glomerellaceae</taxon>
        <taxon>Colletotrichum</taxon>
        <taxon>Colletotrichum acutatum species complex</taxon>
    </lineage>
</organism>
<proteinExistence type="predicted"/>
<comment type="caution">
    <text evidence="1">The sequence shown here is derived from an EMBL/GenBank/DDBJ whole genome shotgun (WGS) entry which is preliminary data.</text>
</comment>
<keyword evidence="2" id="KW-1185">Reference proteome</keyword>
<gene>
    <name evidence="1" type="ORF">BDP55DRAFT_712594</name>
</gene>
<dbReference type="Proteomes" id="UP001224890">
    <property type="component" value="Unassembled WGS sequence"/>
</dbReference>
<dbReference type="GeneID" id="85462737"/>
<dbReference type="RefSeq" id="XP_060433175.1">
    <property type="nucleotide sequence ID" value="XM_060578211.1"/>
</dbReference>
<sequence length="365" mass="40248">MATPTSAALVKHLNDAELTARNLTPEFRARVLKAARCQMPVKVCLRPAGGEAARSVFHLHNEHRASRDSDRDIDLSHNGTCRSEAGGWGDEGRMMVIRFATWSQKRPMFICNDTESVWILLRLVDLFDGATDAMGESGQAKTGASPILQVCSPAYRVPRGGLQMCCIVDARMRAQMQKLCSTDMFGWIVDEDGDLGCRAALCIADRWPGCVKLLQLLHMQSRFPEYSHVSDAPPCWPARPSFHRVEAPPATAAVYVGLKKLMIQALVPLVFLWDDMTTSAAAESWLEASVLHLQGPAKGMFVIFPCAQRFQSRRTPLVGDRHAASPAPSRRPSSYCRGPFVYFGLFLEARLLSSARSTSRLSALG</sequence>
<evidence type="ECO:0000313" key="1">
    <source>
        <dbReference type="EMBL" id="KAK1689480.1"/>
    </source>
</evidence>
<dbReference type="AlphaFoldDB" id="A0AAJ0AV86"/>
<accession>A0AAJ0AV86</accession>
<name>A0AAJ0AV86_9PEZI</name>
<protein>
    <submittedName>
        <fullName evidence="1">Uncharacterized protein</fullName>
    </submittedName>
</protein>
<dbReference type="EMBL" id="JAHMHR010000008">
    <property type="protein sequence ID" value="KAK1689480.1"/>
    <property type="molecule type" value="Genomic_DNA"/>
</dbReference>
<evidence type="ECO:0000313" key="2">
    <source>
        <dbReference type="Proteomes" id="UP001224890"/>
    </source>
</evidence>
<reference evidence="1" key="1">
    <citation type="submission" date="2021-06" db="EMBL/GenBank/DDBJ databases">
        <title>Comparative genomics, transcriptomics and evolutionary studies reveal genomic signatures of adaptation to plant cell wall in hemibiotrophic fungi.</title>
        <authorList>
            <consortium name="DOE Joint Genome Institute"/>
            <person name="Baroncelli R."/>
            <person name="Diaz J.F."/>
            <person name="Benocci T."/>
            <person name="Peng M."/>
            <person name="Battaglia E."/>
            <person name="Haridas S."/>
            <person name="Andreopoulos W."/>
            <person name="Labutti K."/>
            <person name="Pangilinan J."/>
            <person name="Floch G.L."/>
            <person name="Makela M.R."/>
            <person name="Henrissat B."/>
            <person name="Grigoriev I.V."/>
            <person name="Crouch J.A."/>
            <person name="De Vries R.P."/>
            <person name="Sukno S.A."/>
            <person name="Thon M.R."/>
        </authorList>
    </citation>
    <scope>NUCLEOTIDE SEQUENCE</scope>
    <source>
        <strain evidence="1">CBS 193.32</strain>
    </source>
</reference>